<dbReference type="AlphaFoldDB" id="K0TJ29"/>
<feature type="region of interest" description="Disordered" evidence="1">
    <location>
        <begin position="94"/>
        <end position="128"/>
    </location>
</feature>
<evidence type="ECO:0000313" key="2">
    <source>
        <dbReference type="EMBL" id="EJK70582.1"/>
    </source>
</evidence>
<evidence type="ECO:0000313" key="3">
    <source>
        <dbReference type="Proteomes" id="UP000266841"/>
    </source>
</evidence>
<organism evidence="2 3">
    <name type="scientific">Thalassiosira oceanica</name>
    <name type="common">Marine diatom</name>
    <dbReference type="NCBI Taxonomy" id="159749"/>
    <lineage>
        <taxon>Eukaryota</taxon>
        <taxon>Sar</taxon>
        <taxon>Stramenopiles</taxon>
        <taxon>Ochrophyta</taxon>
        <taxon>Bacillariophyta</taxon>
        <taxon>Coscinodiscophyceae</taxon>
        <taxon>Thalassiosirophycidae</taxon>
        <taxon>Thalassiosirales</taxon>
        <taxon>Thalassiosiraceae</taxon>
        <taxon>Thalassiosira</taxon>
    </lineage>
</organism>
<dbReference type="Proteomes" id="UP000266841">
    <property type="component" value="Unassembled WGS sequence"/>
</dbReference>
<proteinExistence type="predicted"/>
<feature type="compositionally biased region" description="Low complexity" evidence="1">
    <location>
        <begin position="109"/>
        <end position="121"/>
    </location>
</feature>
<gene>
    <name evidence="2" type="ORF">THAOC_08045</name>
</gene>
<dbReference type="OrthoDB" id="41431at2759"/>
<reference evidence="2 3" key="1">
    <citation type="journal article" date="2012" name="Genome Biol.">
        <title>Genome and low-iron response of an oceanic diatom adapted to chronic iron limitation.</title>
        <authorList>
            <person name="Lommer M."/>
            <person name="Specht M."/>
            <person name="Roy A.S."/>
            <person name="Kraemer L."/>
            <person name="Andreson R."/>
            <person name="Gutowska M.A."/>
            <person name="Wolf J."/>
            <person name="Bergner S.V."/>
            <person name="Schilhabel M.B."/>
            <person name="Klostermeier U.C."/>
            <person name="Beiko R.G."/>
            <person name="Rosenstiel P."/>
            <person name="Hippler M."/>
            <person name="Laroche J."/>
        </authorList>
    </citation>
    <scope>NUCLEOTIDE SEQUENCE [LARGE SCALE GENOMIC DNA]</scope>
    <source>
        <strain evidence="2 3">CCMP1005</strain>
    </source>
</reference>
<name>K0TJ29_THAOC</name>
<protein>
    <submittedName>
        <fullName evidence="2">Uncharacterized protein</fullName>
    </submittedName>
</protein>
<evidence type="ECO:0000256" key="1">
    <source>
        <dbReference type="SAM" id="MobiDB-lite"/>
    </source>
</evidence>
<dbReference type="EMBL" id="AGNL01008348">
    <property type="protein sequence ID" value="EJK70582.1"/>
    <property type="molecule type" value="Genomic_DNA"/>
</dbReference>
<comment type="caution">
    <text evidence="2">The sequence shown here is derived from an EMBL/GenBank/DDBJ whole genome shotgun (WGS) entry which is preliminary data.</text>
</comment>
<accession>K0TJ29</accession>
<keyword evidence="3" id="KW-1185">Reference proteome</keyword>
<sequence length="155" mass="16587">MVLAVQSDASYLSERNARSRAGGYFYMSNNNDNPTMNGAILTVSQIIKAVISLGFRCLGLMSSAAEAEIGALFIMAKIAVVARQALVDMGHPQPPTPTMTDNSTNSIWSTNKQNNAKSNKSNGHEIPLATRSGMPAAIQMVMEKRIDSTLAATTH</sequence>
<feature type="compositionally biased region" description="Polar residues" evidence="1">
    <location>
        <begin position="98"/>
        <end position="108"/>
    </location>
</feature>